<feature type="compositionally biased region" description="Polar residues" evidence="1">
    <location>
        <begin position="1"/>
        <end position="13"/>
    </location>
</feature>
<feature type="compositionally biased region" description="Polar residues" evidence="1">
    <location>
        <begin position="160"/>
        <end position="174"/>
    </location>
</feature>
<feature type="region of interest" description="Disordered" evidence="1">
    <location>
        <begin position="1"/>
        <end position="193"/>
    </location>
</feature>
<gene>
    <name evidence="2" type="ORF">PTTG_08299</name>
</gene>
<name>A0A180GCJ3_PUCT1</name>
<protein>
    <submittedName>
        <fullName evidence="2 3">Uncharacterized protein</fullName>
    </submittedName>
</protein>
<dbReference type="EMBL" id="ADAS02000102">
    <property type="protein sequence ID" value="OAV90380.1"/>
    <property type="molecule type" value="Genomic_DNA"/>
</dbReference>
<feature type="region of interest" description="Disordered" evidence="1">
    <location>
        <begin position="517"/>
        <end position="547"/>
    </location>
</feature>
<keyword evidence="4" id="KW-1185">Reference proteome</keyword>
<evidence type="ECO:0000256" key="1">
    <source>
        <dbReference type="SAM" id="MobiDB-lite"/>
    </source>
</evidence>
<reference evidence="3 4" key="3">
    <citation type="journal article" date="2017" name="G3 (Bethesda)">
        <title>Comparative analysis highlights variable genome content of wheat rusts and divergence of the mating loci.</title>
        <authorList>
            <person name="Cuomo C.A."/>
            <person name="Bakkeren G."/>
            <person name="Khalil H.B."/>
            <person name="Panwar V."/>
            <person name="Joly D."/>
            <person name="Linning R."/>
            <person name="Sakthikumar S."/>
            <person name="Song X."/>
            <person name="Adiconis X."/>
            <person name="Fan L."/>
            <person name="Goldberg J.M."/>
            <person name="Levin J.Z."/>
            <person name="Young S."/>
            <person name="Zeng Q."/>
            <person name="Anikster Y."/>
            <person name="Bruce M."/>
            <person name="Wang M."/>
            <person name="Yin C."/>
            <person name="McCallum B."/>
            <person name="Szabo L.J."/>
            <person name="Hulbert S."/>
            <person name="Chen X."/>
            <person name="Fellers J.P."/>
        </authorList>
    </citation>
    <scope>NUCLEOTIDE SEQUENCE</scope>
    <source>
        <strain evidence="4">Isolate 1-1 / race 1 (BBBD)</strain>
        <strain evidence="3">isolate 1-1 / race 1 (BBBD)</strain>
    </source>
</reference>
<evidence type="ECO:0000313" key="3">
    <source>
        <dbReference type="EnsemblFungi" id="PTTG_08299-t43_1-p1"/>
    </source>
</evidence>
<dbReference type="STRING" id="630390.A0A180GCJ3"/>
<feature type="compositionally biased region" description="Gly residues" evidence="1">
    <location>
        <begin position="101"/>
        <end position="112"/>
    </location>
</feature>
<dbReference type="AlphaFoldDB" id="A0A180GCJ3"/>
<dbReference type="Proteomes" id="UP000005240">
    <property type="component" value="Unassembled WGS sequence"/>
</dbReference>
<proteinExistence type="predicted"/>
<reference evidence="3" key="4">
    <citation type="submission" date="2025-05" db="UniProtKB">
        <authorList>
            <consortium name="EnsemblFungi"/>
        </authorList>
    </citation>
    <scope>IDENTIFICATION</scope>
    <source>
        <strain evidence="3">isolate 1-1 / race 1 (BBBD)</strain>
    </source>
</reference>
<evidence type="ECO:0000313" key="4">
    <source>
        <dbReference type="Proteomes" id="UP000005240"/>
    </source>
</evidence>
<dbReference type="EnsemblFungi" id="PTTG_08299-t43_1">
    <property type="protein sequence ID" value="PTTG_08299-t43_1-p1"/>
    <property type="gene ID" value="PTTG_08299"/>
</dbReference>
<dbReference type="VEuPathDB" id="FungiDB:PTTG_08299"/>
<organism evidence="2">
    <name type="scientific">Puccinia triticina (isolate 1-1 / race 1 (BBBD))</name>
    <name type="common">Brown leaf rust fungus</name>
    <dbReference type="NCBI Taxonomy" id="630390"/>
    <lineage>
        <taxon>Eukaryota</taxon>
        <taxon>Fungi</taxon>
        <taxon>Dikarya</taxon>
        <taxon>Basidiomycota</taxon>
        <taxon>Pucciniomycotina</taxon>
        <taxon>Pucciniomycetes</taxon>
        <taxon>Pucciniales</taxon>
        <taxon>Pucciniaceae</taxon>
        <taxon>Puccinia</taxon>
    </lineage>
</organism>
<accession>A0A180GCJ3</accession>
<reference evidence="2" key="1">
    <citation type="submission" date="2009-11" db="EMBL/GenBank/DDBJ databases">
        <authorList>
            <consortium name="The Broad Institute Genome Sequencing Platform"/>
            <person name="Ward D."/>
            <person name="Feldgarden M."/>
            <person name="Earl A."/>
            <person name="Young S.K."/>
            <person name="Zeng Q."/>
            <person name="Koehrsen M."/>
            <person name="Alvarado L."/>
            <person name="Berlin A."/>
            <person name="Bochicchio J."/>
            <person name="Borenstein D."/>
            <person name="Chapman S.B."/>
            <person name="Chen Z."/>
            <person name="Engels R."/>
            <person name="Freedman E."/>
            <person name="Gellesch M."/>
            <person name="Goldberg J."/>
            <person name="Griggs A."/>
            <person name="Gujja S."/>
            <person name="Heilman E."/>
            <person name="Heiman D."/>
            <person name="Hepburn T."/>
            <person name="Howarth C."/>
            <person name="Jen D."/>
            <person name="Larson L."/>
            <person name="Lewis B."/>
            <person name="Mehta T."/>
            <person name="Park D."/>
            <person name="Pearson M."/>
            <person name="Roberts A."/>
            <person name="Saif S."/>
            <person name="Shea T."/>
            <person name="Shenoy N."/>
            <person name="Sisk P."/>
            <person name="Stolte C."/>
            <person name="Sykes S."/>
            <person name="Thomson T."/>
            <person name="Walk T."/>
            <person name="White J."/>
            <person name="Yandava C."/>
            <person name="Izard J."/>
            <person name="Baranova O.V."/>
            <person name="Blanton J.M."/>
            <person name="Tanner A.C."/>
            <person name="Dewhirst F.E."/>
            <person name="Haas B."/>
            <person name="Nusbaum C."/>
            <person name="Birren B."/>
        </authorList>
    </citation>
    <scope>NUCLEOTIDE SEQUENCE [LARGE SCALE GENOMIC DNA]</scope>
    <source>
        <strain evidence="2">1-1 BBBD Race 1</strain>
    </source>
</reference>
<dbReference type="OrthoDB" id="2500287at2759"/>
<evidence type="ECO:0000313" key="2">
    <source>
        <dbReference type="EMBL" id="OAV90380.1"/>
    </source>
</evidence>
<sequence length="547" mass="58605">MSSNPDSWSQMQDGFQPHLNPHPSARPTNGPGPRGYEGAANPMRPGETEPYDWAQGRPPYAAASGQLSTPVGGYPNPPGGGGYPIAPGSAEIRPPNPPGGGYPMAPGGGEGGPPVPAGAGGRTLINTGGVDSGQRSGGSYPMTSDSGTAPPITPVRAGNPMTSRLGAQTPNSTGGIRPIRGGPVTPIPSASPYTYERPQVREDAAPADHQPAILDDIRHNRSSSNTTITIRAETLRAIRDNVKGLLANVNNKETLIKNAQPLFQLPEQERWAASVVLILKGLQDIGETLTSLTQSTVDNTGSASLNSFVITNLKRVLLQPDLDSFGRVTSLKNRHLKTPFSMVKDLIDKQGDQWIASNLCENWRDNANEVEKVDKLITKRLKGDKSTLATIIRSGLDDPNGVPKLAELVTTVYSQMTPRHKDANCAAVNKDPKITPAAKARLAYLQLIIHINNCRHEAAKGTTTKVPNFWTQIEDDLAARNSKSDLYHYAFSTLIYKKDRALWNGTRIAASVSAEEAALPTEDEIQEKMNERTQAGGQGTTMDDIES</sequence>
<reference evidence="2" key="2">
    <citation type="submission" date="2016-05" db="EMBL/GenBank/DDBJ databases">
        <title>Comparative analysis highlights variable genome content of wheat rusts and divergence of the mating loci.</title>
        <authorList>
            <person name="Cuomo C.A."/>
            <person name="Bakkeren G."/>
            <person name="Szabo L."/>
            <person name="Khalil H."/>
            <person name="Joly D."/>
            <person name="Goldberg J."/>
            <person name="Young S."/>
            <person name="Zeng Q."/>
            <person name="Fellers J."/>
        </authorList>
    </citation>
    <scope>NUCLEOTIDE SEQUENCE [LARGE SCALE GENOMIC DNA]</scope>
    <source>
        <strain evidence="2">1-1 BBBD Race 1</strain>
    </source>
</reference>